<evidence type="ECO:0000313" key="3">
    <source>
        <dbReference type="Proteomes" id="UP000726170"/>
    </source>
</evidence>
<protein>
    <submittedName>
        <fullName evidence="2">Low molecular weight protein arginine phosphatase</fullName>
    </submittedName>
</protein>
<sequence length="151" mass="16703">MKVLFVCTGNTCRSCMAEAIFNSLKKDNSLLAFSAGIAAIPHSKTSLNSASIIKEKFALDISDRCAVKLTEELINEYDLILTMTSYMSELLIHNFPQHKEKINSLNSYVGIKGDIVDPYGGSISVYTDTFVDLENSILLLLNKLEEDKSIS</sequence>
<dbReference type="InterPro" id="IPR050438">
    <property type="entry name" value="LMW_PTPase"/>
</dbReference>
<comment type="caution">
    <text evidence="2">The sequence shown here is derived from an EMBL/GenBank/DDBJ whole genome shotgun (WGS) entry which is preliminary data.</text>
</comment>
<evidence type="ECO:0000259" key="1">
    <source>
        <dbReference type="SMART" id="SM00226"/>
    </source>
</evidence>
<proteinExistence type="predicted"/>
<accession>A0ABS6EP11</accession>
<evidence type="ECO:0000313" key="2">
    <source>
        <dbReference type="EMBL" id="MBU5486130.1"/>
    </source>
</evidence>
<name>A0ABS6EP11_9CLOT</name>
<dbReference type="Pfam" id="PF01451">
    <property type="entry name" value="LMWPc"/>
    <property type="match status" value="1"/>
</dbReference>
<reference evidence="2 3" key="1">
    <citation type="submission" date="2021-06" db="EMBL/GenBank/DDBJ databases">
        <authorList>
            <person name="Sun Q."/>
            <person name="Li D."/>
        </authorList>
    </citation>
    <scope>NUCLEOTIDE SEQUENCE [LARGE SCALE GENOMIC DNA]</scope>
    <source>
        <strain evidence="2 3">MSJ-11</strain>
    </source>
</reference>
<dbReference type="Proteomes" id="UP000726170">
    <property type="component" value="Unassembled WGS sequence"/>
</dbReference>
<dbReference type="CDD" id="cd16344">
    <property type="entry name" value="LMWPAP"/>
    <property type="match status" value="1"/>
</dbReference>
<feature type="domain" description="Phosphotyrosine protein phosphatase I" evidence="1">
    <location>
        <begin position="1"/>
        <end position="143"/>
    </location>
</feature>
<organism evidence="2 3">
    <name type="scientific">Clostridium mobile</name>
    <dbReference type="NCBI Taxonomy" id="2841512"/>
    <lineage>
        <taxon>Bacteria</taxon>
        <taxon>Bacillati</taxon>
        <taxon>Bacillota</taxon>
        <taxon>Clostridia</taxon>
        <taxon>Eubacteriales</taxon>
        <taxon>Clostridiaceae</taxon>
        <taxon>Clostridium</taxon>
    </lineage>
</organism>
<dbReference type="EMBL" id="JAHLQF010000004">
    <property type="protein sequence ID" value="MBU5486130.1"/>
    <property type="molecule type" value="Genomic_DNA"/>
</dbReference>
<keyword evidence="3" id="KW-1185">Reference proteome</keyword>
<dbReference type="RefSeq" id="WP_216440714.1">
    <property type="nucleotide sequence ID" value="NZ_JAHLQF010000004.1"/>
</dbReference>
<gene>
    <name evidence="2" type="ORF">KQI86_17575</name>
</gene>
<dbReference type="PANTHER" id="PTHR11717:SF31">
    <property type="entry name" value="LOW MOLECULAR WEIGHT PROTEIN-TYROSINE-PHOSPHATASE ETP-RELATED"/>
    <property type="match status" value="1"/>
</dbReference>
<dbReference type="InterPro" id="IPR023485">
    <property type="entry name" value="Ptyr_pPase"/>
</dbReference>
<dbReference type="PANTHER" id="PTHR11717">
    <property type="entry name" value="LOW MOLECULAR WEIGHT PROTEIN TYROSINE PHOSPHATASE"/>
    <property type="match status" value="1"/>
</dbReference>
<dbReference type="SMART" id="SM00226">
    <property type="entry name" value="LMWPc"/>
    <property type="match status" value="1"/>
</dbReference>